<feature type="compositionally biased region" description="Basic residues" evidence="10">
    <location>
        <begin position="554"/>
        <end position="569"/>
    </location>
</feature>
<dbReference type="InterPro" id="IPR011011">
    <property type="entry name" value="Znf_FYVE_PHD"/>
</dbReference>
<dbReference type="Gene3D" id="3.30.40.10">
    <property type="entry name" value="Zinc/RING finger domain, C3HC4 (zinc finger)"/>
    <property type="match status" value="1"/>
</dbReference>
<comment type="subcellular location">
    <subcellularLocation>
        <location evidence="1">Nucleus</location>
    </subcellularLocation>
</comment>
<accession>A0A2G8KUN6</accession>
<evidence type="ECO:0000256" key="9">
    <source>
        <dbReference type="PROSITE-ProRule" id="PRU00146"/>
    </source>
</evidence>
<evidence type="ECO:0000256" key="6">
    <source>
        <dbReference type="ARBA" id="ARBA00023015"/>
    </source>
</evidence>
<reference evidence="12 13" key="1">
    <citation type="journal article" date="2017" name="PLoS Biol.">
        <title>The sea cucumber genome provides insights into morphological evolution and visceral regeneration.</title>
        <authorList>
            <person name="Zhang X."/>
            <person name="Sun L."/>
            <person name="Yuan J."/>
            <person name="Sun Y."/>
            <person name="Gao Y."/>
            <person name="Zhang L."/>
            <person name="Li S."/>
            <person name="Dai H."/>
            <person name="Hamel J.F."/>
            <person name="Liu C."/>
            <person name="Yu Y."/>
            <person name="Liu S."/>
            <person name="Lin W."/>
            <person name="Guo K."/>
            <person name="Jin S."/>
            <person name="Xu P."/>
            <person name="Storey K.B."/>
            <person name="Huan P."/>
            <person name="Zhang T."/>
            <person name="Zhou Y."/>
            <person name="Zhang J."/>
            <person name="Lin C."/>
            <person name="Li X."/>
            <person name="Xing L."/>
            <person name="Huo D."/>
            <person name="Sun M."/>
            <person name="Wang L."/>
            <person name="Mercier A."/>
            <person name="Li F."/>
            <person name="Yang H."/>
            <person name="Xiang J."/>
        </authorList>
    </citation>
    <scope>NUCLEOTIDE SEQUENCE [LARGE SCALE GENOMIC DNA]</scope>
    <source>
        <strain evidence="12">Shaxun</strain>
        <tissue evidence="12">Muscle</tissue>
    </source>
</reference>
<dbReference type="GO" id="GO:0071565">
    <property type="term" value="C:nBAF complex"/>
    <property type="evidence" value="ECO:0007669"/>
    <property type="project" value="TreeGrafter"/>
</dbReference>
<feature type="compositionally biased region" description="Acidic residues" evidence="10">
    <location>
        <begin position="51"/>
        <end position="60"/>
    </location>
</feature>
<dbReference type="SMART" id="SM00249">
    <property type="entry name" value="PHD"/>
    <property type="match status" value="1"/>
</dbReference>
<dbReference type="Proteomes" id="UP000230750">
    <property type="component" value="Unassembled WGS sequence"/>
</dbReference>
<dbReference type="InterPro" id="IPR048664">
    <property type="entry name" value="INI1_DNA-bd"/>
</dbReference>
<comment type="caution">
    <text evidence="12">The sequence shown here is derived from an EMBL/GenBank/DDBJ whole genome shotgun (WGS) entry which is preliminary data.</text>
</comment>
<dbReference type="PANTHER" id="PTHR45888">
    <property type="entry name" value="HL01030P-RELATED"/>
    <property type="match status" value="1"/>
</dbReference>
<dbReference type="AlphaFoldDB" id="A0A2G8KUN6"/>
<feature type="compositionally biased region" description="Acidic residues" evidence="10">
    <location>
        <begin position="74"/>
        <end position="89"/>
    </location>
</feature>
<dbReference type="InterPro" id="IPR019787">
    <property type="entry name" value="Znf_PHD-finger"/>
</dbReference>
<feature type="compositionally biased region" description="Basic and acidic residues" evidence="10">
    <location>
        <begin position="61"/>
        <end position="73"/>
    </location>
</feature>
<dbReference type="GO" id="GO:0008270">
    <property type="term" value="F:zinc ion binding"/>
    <property type="evidence" value="ECO:0007669"/>
    <property type="project" value="UniProtKB-KW"/>
</dbReference>
<protein>
    <submittedName>
        <fullName evidence="12">Putative PHD finger protein 10</fullName>
    </submittedName>
</protein>
<evidence type="ECO:0000256" key="7">
    <source>
        <dbReference type="ARBA" id="ARBA00023163"/>
    </source>
</evidence>
<evidence type="ECO:0000256" key="4">
    <source>
        <dbReference type="ARBA" id="ARBA00022771"/>
    </source>
</evidence>
<dbReference type="InterPro" id="IPR001965">
    <property type="entry name" value="Znf_PHD"/>
</dbReference>
<keyword evidence="6" id="KW-0805">Transcription regulation</keyword>
<evidence type="ECO:0000313" key="13">
    <source>
        <dbReference type="Proteomes" id="UP000230750"/>
    </source>
</evidence>
<dbReference type="InterPro" id="IPR013083">
    <property type="entry name" value="Znf_RING/FYVE/PHD"/>
</dbReference>
<feature type="compositionally biased region" description="Basic and acidic residues" evidence="10">
    <location>
        <begin position="36"/>
        <end position="47"/>
    </location>
</feature>
<gene>
    <name evidence="12" type="ORF">BSL78_11421</name>
</gene>
<dbReference type="EMBL" id="MRZV01000360">
    <property type="protein sequence ID" value="PIK51701.1"/>
    <property type="molecule type" value="Genomic_DNA"/>
</dbReference>
<sequence length="569" mass="64331">MNQEEDTERQEERIEHESTSEQKEAITAAGDEEDGSKDNGQEVEKDQTGVGEEEEEEEKITDEKEGETDGKGEDDGDEDEKEEEEEEEGKSERRRTSPIRCFDESSFTVEKLFEYQWPQDHGEFFFVQEQISEYLGVTSFKRKYPALERRLIAVEERRFLKDKGVVTEEQVTLGLTALKADEVYDVMQKDFPDKYSDYARLIQQRQREAVKNQHKEYGTNVRQAEVYNASLMREKREERQYYLDLQTMLIHCPNTKMKKLTKEQSKPGPYPVAVIPGQFQNYYKSYTPEELKYLPVNTAIYGPMATQKQSDIAPSVPPGSEVSSDDEDLSLATIEPPFDHERITPGFFKDQMQSVLPTPPRETPMISLQPAPMVSLAPTTSSHSSTQSIATTESYYSSQAHPICGHPSCLEMSAALVCAIKTYPWQCMECKTCTLCGDPTHEDKMMFCDECDRGYHTFCVGLTELPTGLWACASCRCVPPARPLPPPPIEVMPAPLNGTPEAVTPALRASLDPDTPTNGLKRPAEPLPTGEEKEETVLTEIKSERMQAPTPPPAKKRHTKKHKTTPAKS</sequence>
<feature type="compositionally biased region" description="Basic and acidic residues" evidence="10">
    <location>
        <begin position="10"/>
        <end position="24"/>
    </location>
</feature>
<evidence type="ECO:0000259" key="11">
    <source>
        <dbReference type="PROSITE" id="PS50016"/>
    </source>
</evidence>
<keyword evidence="2" id="KW-0479">Metal-binding</keyword>
<dbReference type="CDD" id="cd21085">
    <property type="entry name" value="WH_NTD_PHF10"/>
    <property type="match status" value="1"/>
</dbReference>
<dbReference type="OrthoDB" id="1903104at2759"/>
<feature type="domain" description="PHD-type" evidence="11">
    <location>
        <begin position="430"/>
        <end position="478"/>
    </location>
</feature>
<keyword evidence="4 9" id="KW-0863">Zinc-finger</keyword>
<evidence type="ECO:0000256" key="10">
    <source>
        <dbReference type="SAM" id="MobiDB-lite"/>
    </source>
</evidence>
<organism evidence="12 13">
    <name type="scientific">Stichopus japonicus</name>
    <name type="common">Sea cucumber</name>
    <dbReference type="NCBI Taxonomy" id="307972"/>
    <lineage>
        <taxon>Eukaryota</taxon>
        <taxon>Metazoa</taxon>
        <taxon>Echinodermata</taxon>
        <taxon>Eleutherozoa</taxon>
        <taxon>Echinozoa</taxon>
        <taxon>Holothuroidea</taxon>
        <taxon>Aspidochirotacea</taxon>
        <taxon>Aspidochirotida</taxon>
        <taxon>Stichopodidae</taxon>
        <taxon>Apostichopus</taxon>
    </lineage>
</organism>
<evidence type="ECO:0000256" key="8">
    <source>
        <dbReference type="ARBA" id="ARBA00023242"/>
    </source>
</evidence>
<keyword evidence="13" id="KW-1185">Reference proteome</keyword>
<keyword evidence="7" id="KW-0804">Transcription</keyword>
<feature type="region of interest" description="Disordered" evidence="10">
    <location>
        <begin position="1"/>
        <end position="97"/>
    </location>
</feature>
<evidence type="ECO:0000256" key="2">
    <source>
        <dbReference type="ARBA" id="ARBA00022723"/>
    </source>
</evidence>
<feature type="region of interest" description="Disordered" evidence="10">
    <location>
        <begin position="508"/>
        <end position="569"/>
    </location>
</feature>
<keyword evidence="3" id="KW-0677">Repeat</keyword>
<evidence type="ECO:0000256" key="5">
    <source>
        <dbReference type="ARBA" id="ARBA00022833"/>
    </source>
</evidence>
<dbReference type="CDD" id="cd15529">
    <property type="entry name" value="PHD2_PHF10"/>
    <property type="match status" value="1"/>
</dbReference>
<dbReference type="Pfam" id="PF21459">
    <property type="entry name" value="INI1_DNA-bd"/>
    <property type="match status" value="1"/>
</dbReference>
<dbReference type="Pfam" id="PF00628">
    <property type="entry name" value="PHD"/>
    <property type="match status" value="1"/>
</dbReference>
<dbReference type="SUPFAM" id="SSF57903">
    <property type="entry name" value="FYVE/PHD zinc finger"/>
    <property type="match status" value="1"/>
</dbReference>
<proteinExistence type="predicted"/>
<evidence type="ECO:0000256" key="1">
    <source>
        <dbReference type="ARBA" id="ARBA00004123"/>
    </source>
</evidence>
<dbReference type="STRING" id="307972.A0A2G8KUN6"/>
<name>A0A2G8KUN6_STIJA</name>
<evidence type="ECO:0000313" key="12">
    <source>
        <dbReference type="EMBL" id="PIK51701.1"/>
    </source>
</evidence>
<evidence type="ECO:0000256" key="3">
    <source>
        <dbReference type="ARBA" id="ARBA00022737"/>
    </source>
</evidence>
<keyword evidence="8" id="KW-0539">Nucleus</keyword>
<dbReference type="PROSITE" id="PS50016">
    <property type="entry name" value="ZF_PHD_2"/>
    <property type="match status" value="1"/>
</dbReference>
<dbReference type="GO" id="GO:0007399">
    <property type="term" value="P:nervous system development"/>
    <property type="evidence" value="ECO:0007669"/>
    <property type="project" value="TreeGrafter"/>
</dbReference>
<dbReference type="PANTHER" id="PTHR45888:SF5">
    <property type="entry name" value="D4, ISOFORM A"/>
    <property type="match status" value="1"/>
</dbReference>
<keyword evidence="5" id="KW-0862">Zinc</keyword>